<name>A0A367GSM2_9SPHI</name>
<dbReference type="RefSeq" id="WP_114003306.1">
    <property type="nucleotide sequence ID" value="NZ_QGDC01000001.1"/>
</dbReference>
<sequence>MKTTSYQSRVNLRLCRLLLATVLLVYGFTNNAAAQAPYVTITSGNLCYGTSTNLGIFNATATSWTVSPNIPGGLSGLSGSGVTINAIATGTFTLTVYYINGPASQPTGSLTLTTTIYPPDNPSVTVTSPSTACQGEAVTFYPWVNGVYNYYSTRWYVDNVFQTSTYYGTPFTTSSLSAGSHTIRCEAVPNSTCYTGAPAIYNKTITITGTPTVSPNVSICPGGSTTLTATGSASYTWSPATGLSATTGASVVASPSATTTYTVTYGSCSPPKQVTVTVNQPSALAGSPCGPPSGTPGGTYSGTSVRNGTPVVLKGSDFGATPVNTFAADELVAFIYKASIGNWQQVPLQVDERKTVNGGTIYNTATTREGWSSQPYSLFSSLQYCDANTWVGTDATTTFDNDDEVVFMARDAGGDQAPVSASYPTGVQASAGAMITVTDGNNPTAPASYIYIFKKSSTGGLQQSAGKSYVNYNFSFKVGTISYGPAQYKANYTFGHHPENSTVTSPFYQIGFSDRWIEDVVKVTVDNSLGVDMVDRHRNQFKINSCHNEDNFTTCAGAYIVNKSGPVRAIRSHMGACSGPLTQREFLYYDQFEVIRTDLRVHQIPGMMDFWDYSPLAGNMRYSNNNNTTGGTLDPVTGQTGIPVDGSPDVITAGPLTWQMMSSASGTIFRHYKLTHNITPLALTSYYLDTNTPSTNPADATYQCTGGDGKAWGSSGMYINQEATYASPHHQLPNTDPRFTDASQTFDGSNYQNASLTETNFFLKPATSRTQAAALVSNIDVPLTAVVSRWPAVGGRMAGTAAPAEEQLSLVNHSVSLYPNPSNGVVTVDAKGAASDKIIALFYNPTGKQIKRIEGLGSLKQIVDLQAPESAGQLYVVKVHIGKKVYTHKLMVTK</sequence>
<feature type="chain" id="PRO_5016908976" description="Secretion system C-terminal sorting domain-containing protein" evidence="1">
    <location>
        <begin position="35"/>
        <end position="894"/>
    </location>
</feature>
<gene>
    <name evidence="2" type="ORF">DJ568_00685</name>
</gene>
<evidence type="ECO:0008006" key="4">
    <source>
        <dbReference type="Google" id="ProtNLM"/>
    </source>
</evidence>
<dbReference type="EMBL" id="QGDC01000001">
    <property type="protein sequence ID" value="RCH56409.1"/>
    <property type="molecule type" value="Genomic_DNA"/>
</dbReference>
<reference evidence="2 3" key="1">
    <citation type="submission" date="2018-05" db="EMBL/GenBank/DDBJ databases">
        <title>Mucilaginibacter hurinus sp. nov., isolated from briquette warehouse soil.</title>
        <authorList>
            <person name="Choi L."/>
        </authorList>
    </citation>
    <scope>NUCLEOTIDE SEQUENCE [LARGE SCALE GENOMIC DNA]</scope>
    <source>
        <strain evidence="2 3">ZR32</strain>
    </source>
</reference>
<dbReference type="OrthoDB" id="101122at2"/>
<protein>
    <recommendedName>
        <fullName evidence="4">Secretion system C-terminal sorting domain-containing protein</fullName>
    </recommendedName>
</protein>
<accession>A0A367GSM2</accession>
<dbReference type="AlphaFoldDB" id="A0A367GSM2"/>
<organism evidence="2 3">
    <name type="scientific">Mucilaginibacter hurinus</name>
    <dbReference type="NCBI Taxonomy" id="2201324"/>
    <lineage>
        <taxon>Bacteria</taxon>
        <taxon>Pseudomonadati</taxon>
        <taxon>Bacteroidota</taxon>
        <taxon>Sphingobacteriia</taxon>
        <taxon>Sphingobacteriales</taxon>
        <taxon>Sphingobacteriaceae</taxon>
        <taxon>Mucilaginibacter</taxon>
    </lineage>
</organism>
<keyword evidence="1" id="KW-0732">Signal</keyword>
<keyword evidence="3" id="KW-1185">Reference proteome</keyword>
<feature type="signal peptide" evidence="1">
    <location>
        <begin position="1"/>
        <end position="34"/>
    </location>
</feature>
<comment type="caution">
    <text evidence="2">The sequence shown here is derived from an EMBL/GenBank/DDBJ whole genome shotgun (WGS) entry which is preliminary data.</text>
</comment>
<proteinExistence type="predicted"/>
<evidence type="ECO:0000313" key="2">
    <source>
        <dbReference type="EMBL" id="RCH56409.1"/>
    </source>
</evidence>
<evidence type="ECO:0000256" key="1">
    <source>
        <dbReference type="SAM" id="SignalP"/>
    </source>
</evidence>
<dbReference type="Proteomes" id="UP000253209">
    <property type="component" value="Unassembled WGS sequence"/>
</dbReference>
<evidence type="ECO:0000313" key="3">
    <source>
        <dbReference type="Proteomes" id="UP000253209"/>
    </source>
</evidence>